<keyword evidence="3" id="KW-1185">Reference proteome</keyword>
<sequence length="207" mass="24466">MISRSYSCHQRRLSEINNRKNSNDKNYINIIESSRRNKFFNSRRKEIKKQEEILSQNKKLLNKIVNIKSSFYRSSSRQSISSNCSKQSSRSIEQKEKNIQRIKDNQITRQKISQIKSTFKSIPTERTSRDSLRRPIYQIEDTKRKEKCLQVQKISQVRLLSFPSVRGNNKPKIFNPDNSGIGNTLPAIKKHNYQIIARMLKDKLYNN</sequence>
<comment type="caution">
    <text evidence="2">The sequence shown here is derived from an EMBL/GenBank/DDBJ whole genome shotgun (WGS) entry which is preliminary data.</text>
</comment>
<dbReference type="EMBL" id="CAJJDM010000014">
    <property type="protein sequence ID" value="CAD8051431.1"/>
    <property type="molecule type" value="Genomic_DNA"/>
</dbReference>
<evidence type="ECO:0000313" key="2">
    <source>
        <dbReference type="EMBL" id="CAD8051431.1"/>
    </source>
</evidence>
<dbReference type="AlphaFoldDB" id="A0A8S1K9P9"/>
<dbReference type="Proteomes" id="UP000688137">
    <property type="component" value="Unassembled WGS sequence"/>
</dbReference>
<protein>
    <submittedName>
        <fullName evidence="2">Uncharacterized protein</fullName>
    </submittedName>
</protein>
<accession>A0A8S1K9P9</accession>
<evidence type="ECO:0000313" key="3">
    <source>
        <dbReference type="Proteomes" id="UP000688137"/>
    </source>
</evidence>
<reference evidence="2" key="1">
    <citation type="submission" date="2021-01" db="EMBL/GenBank/DDBJ databases">
        <authorList>
            <consortium name="Genoscope - CEA"/>
            <person name="William W."/>
        </authorList>
    </citation>
    <scope>NUCLEOTIDE SEQUENCE</scope>
</reference>
<feature type="compositionally biased region" description="Low complexity" evidence="1">
    <location>
        <begin position="76"/>
        <end position="91"/>
    </location>
</feature>
<dbReference type="OMA" id="RRPIYQI"/>
<name>A0A8S1K9P9_PARPR</name>
<proteinExistence type="predicted"/>
<evidence type="ECO:0000256" key="1">
    <source>
        <dbReference type="SAM" id="MobiDB-lite"/>
    </source>
</evidence>
<organism evidence="2 3">
    <name type="scientific">Paramecium primaurelia</name>
    <dbReference type="NCBI Taxonomy" id="5886"/>
    <lineage>
        <taxon>Eukaryota</taxon>
        <taxon>Sar</taxon>
        <taxon>Alveolata</taxon>
        <taxon>Ciliophora</taxon>
        <taxon>Intramacronucleata</taxon>
        <taxon>Oligohymenophorea</taxon>
        <taxon>Peniculida</taxon>
        <taxon>Parameciidae</taxon>
        <taxon>Paramecium</taxon>
    </lineage>
</organism>
<feature type="region of interest" description="Disordered" evidence="1">
    <location>
        <begin position="76"/>
        <end position="95"/>
    </location>
</feature>
<gene>
    <name evidence="2" type="ORF">PPRIM_AZ9-3.1.T0180093</name>
</gene>